<feature type="region of interest" description="Disordered" evidence="17">
    <location>
        <begin position="587"/>
        <end position="611"/>
    </location>
</feature>
<evidence type="ECO:0000256" key="13">
    <source>
        <dbReference type="ARBA" id="ARBA00023136"/>
    </source>
</evidence>
<feature type="region of interest" description="Disordered" evidence="17">
    <location>
        <begin position="1"/>
        <end position="44"/>
    </location>
</feature>
<evidence type="ECO:0000256" key="3">
    <source>
        <dbReference type="ARBA" id="ARBA00008915"/>
    </source>
</evidence>
<evidence type="ECO:0000313" key="19">
    <source>
        <dbReference type="EMBL" id="OAG10242.1"/>
    </source>
</evidence>
<dbReference type="InterPro" id="IPR005024">
    <property type="entry name" value="Snf7_fam"/>
</dbReference>
<dbReference type="PANTHER" id="PTHR40637">
    <property type="entry name" value="ESSS SUBUNIT OF NADH:UBIQUINONE OXIDOREDUCTASE (COMPLEX I) PROTEIN"/>
    <property type="match status" value="1"/>
</dbReference>
<evidence type="ECO:0000256" key="15">
    <source>
        <dbReference type="ARBA" id="ARBA00031387"/>
    </source>
</evidence>
<organism evidence="19 20">
    <name type="scientific">Paraphaeosphaeria sporulosa</name>
    <dbReference type="NCBI Taxonomy" id="1460663"/>
    <lineage>
        <taxon>Eukaryota</taxon>
        <taxon>Fungi</taxon>
        <taxon>Dikarya</taxon>
        <taxon>Ascomycota</taxon>
        <taxon>Pezizomycotina</taxon>
        <taxon>Dothideomycetes</taxon>
        <taxon>Pleosporomycetidae</taxon>
        <taxon>Pleosporales</taxon>
        <taxon>Massarineae</taxon>
        <taxon>Didymosphaeriaceae</taxon>
        <taxon>Paraphaeosphaeria</taxon>
    </lineage>
</organism>
<dbReference type="Proteomes" id="UP000077069">
    <property type="component" value="Unassembled WGS sequence"/>
</dbReference>
<accession>A0A177CTK2</accession>
<keyword evidence="8" id="KW-0999">Mitochondrion inner membrane</keyword>
<keyword evidence="20" id="KW-1185">Reference proteome</keyword>
<feature type="compositionally biased region" description="Basic residues" evidence="17">
    <location>
        <begin position="31"/>
        <end position="44"/>
    </location>
</feature>
<keyword evidence="6" id="KW-0679">Respiratory chain</keyword>
<evidence type="ECO:0000256" key="6">
    <source>
        <dbReference type="ARBA" id="ARBA00022660"/>
    </source>
</evidence>
<dbReference type="OrthoDB" id="10250120at2759"/>
<dbReference type="GO" id="GO:0007034">
    <property type="term" value="P:vacuolar transport"/>
    <property type="evidence" value="ECO:0007669"/>
    <property type="project" value="InterPro"/>
</dbReference>
<keyword evidence="12" id="KW-0496">Mitochondrion</keyword>
<dbReference type="EMBL" id="KV441549">
    <property type="protein sequence ID" value="OAG10242.1"/>
    <property type="molecule type" value="Genomic_DNA"/>
</dbReference>
<evidence type="ECO:0000256" key="1">
    <source>
        <dbReference type="ARBA" id="ARBA00003195"/>
    </source>
</evidence>
<dbReference type="PANTHER" id="PTHR40637:SF1">
    <property type="entry name" value="ESSS SUBUNIT OF NADH:UBIQUINONE OXIDOREDUCTASE (COMPLEX I) PROTEIN"/>
    <property type="match status" value="1"/>
</dbReference>
<evidence type="ECO:0000256" key="12">
    <source>
        <dbReference type="ARBA" id="ARBA00023128"/>
    </source>
</evidence>
<keyword evidence="11 18" id="KW-1133">Transmembrane helix</keyword>
<dbReference type="GeneID" id="28759687"/>
<comment type="subcellular location">
    <subcellularLocation>
        <location evidence="2">Mitochondrion inner membrane</location>
        <topology evidence="2">Single-pass membrane protein</topology>
    </subcellularLocation>
</comment>
<evidence type="ECO:0000256" key="8">
    <source>
        <dbReference type="ARBA" id="ARBA00022792"/>
    </source>
</evidence>
<evidence type="ECO:0000313" key="20">
    <source>
        <dbReference type="Proteomes" id="UP000077069"/>
    </source>
</evidence>
<sequence>MRVLKRRWDVSGASQGAPAQPSSPTAQPQKRLFKKPRSPGLLRRRGPCLRYRKSDMTDPVEYIQTHEEAFKNPNRLASLYSDFRAQQHINPDGYVANLDAWKRALEHAAREGLLPGSGATRNLLVIDSGRELTRALQHRDFGLPTCLREVLQDAIKKGAFVSAQDWLTSTQSIYDKSWFKLPKVSVGGVLSGAWELGRNKLLGPSTQLPAGPFVVVANVEAAAEAILNQQRDQPNVSIADRIYSKAAFLERFRNVLNLNAPISARDLDILLVHMARDRHELAVKGNVIKFKADAEDLPLPVTQEDAAMAELHDAINRVQARLALLHENIQKSGMAAKEAVQLKQLTRAKTCLRSKKLSESSAEHYTNLSVQLEESYMKLQHAADHVGMLEAMKAGAEAMALLNKQVGGAEGVQKVMDSVNEEIATTEEITNIINESATPIDETEIDDELAELEKGEDEKQEKVEAEKTAELLAELPDTKKPLRSPVSCLTSPSRQLSRKRTRSGLEFLLSYLGFHFESIRLMLRHPGHVRHAAIRQVTSWGMMIKNWSGLLQASHLDNDATFYLDKDFHGPRIRVYDRDLLHNSTPPSRLGAHHDSHISTHRTPHTYPRDPMPSLAPFRAAARTSTVVATRQPNLKFPLSFRRTFTQTKSAQGGHGPSYDPPSGWLFGVKPGEKYQKEGWEGVWYWGFYGSFAVAIVAYAFKPDTSIQTWALEEARRRLEAEGILQDPDTKE</sequence>
<evidence type="ECO:0000256" key="10">
    <source>
        <dbReference type="ARBA" id="ARBA00022982"/>
    </source>
</evidence>
<dbReference type="Pfam" id="PF10183">
    <property type="entry name" value="ESSS"/>
    <property type="match status" value="1"/>
</dbReference>
<evidence type="ECO:0000256" key="4">
    <source>
        <dbReference type="ARBA" id="ARBA00018632"/>
    </source>
</evidence>
<feature type="compositionally biased region" description="Low complexity" evidence="17">
    <location>
        <begin position="11"/>
        <end position="29"/>
    </location>
</feature>
<keyword evidence="7 18" id="KW-0812">Transmembrane</keyword>
<dbReference type="Pfam" id="PF03357">
    <property type="entry name" value="Snf7"/>
    <property type="match status" value="1"/>
</dbReference>
<gene>
    <name evidence="19" type="ORF">CC84DRAFT_1138620</name>
</gene>
<dbReference type="RefSeq" id="XP_018040607.1">
    <property type="nucleotide sequence ID" value="XM_018176201.1"/>
</dbReference>
<feature type="transmembrane region" description="Helical" evidence="18">
    <location>
        <begin position="683"/>
        <end position="701"/>
    </location>
</feature>
<comment type="subunit">
    <text evidence="16">Complex I is composed of 45 different subunits. Interacts with BCAP31.</text>
</comment>
<name>A0A177CTK2_9PLEO</name>
<evidence type="ECO:0000256" key="7">
    <source>
        <dbReference type="ARBA" id="ARBA00022692"/>
    </source>
</evidence>
<evidence type="ECO:0000256" key="9">
    <source>
        <dbReference type="ARBA" id="ARBA00022946"/>
    </source>
</evidence>
<evidence type="ECO:0000256" key="14">
    <source>
        <dbReference type="ARBA" id="ARBA00030753"/>
    </source>
</evidence>
<evidence type="ECO:0000256" key="2">
    <source>
        <dbReference type="ARBA" id="ARBA00004434"/>
    </source>
</evidence>
<reference evidence="19 20" key="1">
    <citation type="submission" date="2016-05" db="EMBL/GenBank/DDBJ databases">
        <title>Comparative analysis of secretome profiles of manganese(II)-oxidizing ascomycete fungi.</title>
        <authorList>
            <consortium name="DOE Joint Genome Institute"/>
            <person name="Zeiner C.A."/>
            <person name="Purvine S.O."/>
            <person name="Zink E.M."/>
            <person name="Wu S."/>
            <person name="Pasa-Tolic L."/>
            <person name="Chaput D.L."/>
            <person name="Haridas S."/>
            <person name="Grigoriev I.V."/>
            <person name="Santelli C.M."/>
            <person name="Hansel C.M."/>
        </authorList>
    </citation>
    <scope>NUCLEOTIDE SEQUENCE [LARGE SCALE GENOMIC DNA]</scope>
    <source>
        <strain evidence="19 20">AP3s5-JAC2a</strain>
    </source>
</reference>
<dbReference type="AlphaFoldDB" id="A0A177CTK2"/>
<dbReference type="Pfam" id="PF25880">
    <property type="entry name" value="WHD_CHMP7_1st"/>
    <property type="match status" value="1"/>
</dbReference>
<dbReference type="GO" id="GO:0005743">
    <property type="term" value="C:mitochondrial inner membrane"/>
    <property type="evidence" value="ECO:0007669"/>
    <property type="project" value="UniProtKB-SubCell"/>
</dbReference>
<keyword evidence="9" id="KW-0809">Transit peptide</keyword>
<dbReference type="STRING" id="1460663.A0A177CTK2"/>
<dbReference type="InParanoid" id="A0A177CTK2"/>
<evidence type="ECO:0000256" key="16">
    <source>
        <dbReference type="ARBA" id="ARBA00046528"/>
    </source>
</evidence>
<evidence type="ECO:0000256" key="11">
    <source>
        <dbReference type="ARBA" id="ARBA00022989"/>
    </source>
</evidence>
<comment type="similarity">
    <text evidence="3">Belongs to the complex I NDUFB11 subunit family.</text>
</comment>
<dbReference type="Gene3D" id="6.10.140.1230">
    <property type="match status" value="1"/>
</dbReference>
<evidence type="ECO:0000256" key="17">
    <source>
        <dbReference type="SAM" id="MobiDB-lite"/>
    </source>
</evidence>
<evidence type="ECO:0000256" key="18">
    <source>
        <dbReference type="SAM" id="Phobius"/>
    </source>
</evidence>
<evidence type="ECO:0000256" key="5">
    <source>
        <dbReference type="ARBA" id="ARBA00022448"/>
    </source>
</evidence>
<dbReference type="FunCoup" id="A0A177CTK2">
    <property type="interactions" value="64"/>
</dbReference>
<comment type="function">
    <text evidence="1">Accessory subunit of the mitochondrial membrane respiratory chain NADH dehydrogenase (Complex I), that is believed not to be involved in catalysis. Complex I functions in the transfer of electrons from NADH to the respiratory chain. The immediate electron acceptor for the enzyme is believed to be ubiquinone.</text>
</comment>
<proteinExistence type="inferred from homology"/>
<keyword evidence="10" id="KW-0249">Electron transport</keyword>
<dbReference type="InterPro" id="IPR019329">
    <property type="entry name" value="NADH_UbQ_OxRdtase_ESSS_su"/>
</dbReference>
<protein>
    <recommendedName>
        <fullName evidence="4">NADH dehydrogenase [ubiquinone] 1 beta subcomplex subunit 11, mitochondrial</fullName>
    </recommendedName>
    <alternativeName>
        <fullName evidence="15">Complex I-ESSS</fullName>
    </alternativeName>
    <alternativeName>
        <fullName evidence="14">NADH-ubiquinone oxidoreductase ESSS subunit</fullName>
    </alternativeName>
</protein>
<keyword evidence="5" id="KW-0813">Transport</keyword>
<keyword evidence="13 18" id="KW-0472">Membrane</keyword>